<feature type="region of interest" description="Disordered" evidence="1">
    <location>
        <begin position="1"/>
        <end position="23"/>
    </location>
</feature>
<evidence type="ECO:0000313" key="3">
    <source>
        <dbReference type="EMBL" id="AHF11480.1"/>
    </source>
</evidence>
<name>A0ABN4BWV8_DEHRP</name>
<dbReference type="InterPro" id="IPR002525">
    <property type="entry name" value="Transp_IS110-like_N"/>
</dbReference>
<sequence length="78" mass="9256">MVNPYHTKRAKELDDNSQTKSDKKDVLTIAKLVRDGRYYEVYMPQDIFTELRVLTNERISLMKRYNALRNTITAVMDE</sequence>
<organism evidence="3 4">
    <name type="scientific">Dehalobacter restrictus (strain DSM 9455 / PER-K23)</name>
    <dbReference type="NCBI Taxonomy" id="871738"/>
    <lineage>
        <taxon>Bacteria</taxon>
        <taxon>Bacillati</taxon>
        <taxon>Bacillota</taxon>
        <taxon>Clostridia</taxon>
        <taxon>Eubacteriales</taxon>
        <taxon>Desulfitobacteriaceae</taxon>
        <taxon>Dehalobacter</taxon>
    </lineage>
</organism>
<keyword evidence="4" id="KW-1185">Reference proteome</keyword>
<reference evidence="3 4" key="1">
    <citation type="journal article" date="2013" name="Stand. Genomic Sci.">
        <title>Complete genome sequence of Dehalobacter restrictus PER-K23(T.).</title>
        <authorList>
            <person name="Kruse T."/>
            <person name="Maillard J."/>
            <person name="Goodwin L."/>
            <person name="Woyke T."/>
            <person name="Teshima H."/>
            <person name="Bruce D."/>
            <person name="Detter C."/>
            <person name="Tapia R."/>
            <person name="Han C."/>
            <person name="Huntemann M."/>
            <person name="Wei C.L."/>
            <person name="Han J."/>
            <person name="Chen A."/>
            <person name="Kyrpides N."/>
            <person name="Szeto E."/>
            <person name="Markowitz V."/>
            <person name="Ivanova N."/>
            <person name="Pagani I."/>
            <person name="Pati A."/>
            <person name="Pitluck S."/>
            <person name="Nolan M."/>
            <person name="Holliger C."/>
            <person name="Smidt H."/>
        </authorList>
    </citation>
    <scope>NUCLEOTIDE SEQUENCE [LARGE SCALE GENOMIC DNA]</scope>
    <source>
        <strain evidence="4">DSM 9455</strain>
    </source>
</reference>
<dbReference type="Proteomes" id="UP000018934">
    <property type="component" value="Chromosome"/>
</dbReference>
<evidence type="ECO:0000313" key="4">
    <source>
        <dbReference type="Proteomes" id="UP000018934"/>
    </source>
</evidence>
<protein>
    <recommendedName>
        <fullName evidence="2">Transposase IS110-like N-terminal domain-containing protein</fullName>
    </recommendedName>
</protein>
<gene>
    <name evidence="3" type="ORF">DEHRE_13150</name>
</gene>
<evidence type="ECO:0000256" key="1">
    <source>
        <dbReference type="SAM" id="MobiDB-lite"/>
    </source>
</evidence>
<dbReference type="RefSeq" id="WP_025206169.1">
    <property type="nucleotide sequence ID" value="NZ_CP007033.1"/>
</dbReference>
<feature type="domain" description="Transposase IS110-like N-terminal" evidence="2">
    <location>
        <begin position="1"/>
        <end position="78"/>
    </location>
</feature>
<proteinExistence type="predicted"/>
<dbReference type="Pfam" id="PF01548">
    <property type="entry name" value="DEDD_Tnp_IS110"/>
    <property type="match status" value="1"/>
</dbReference>
<evidence type="ECO:0000259" key="2">
    <source>
        <dbReference type="Pfam" id="PF01548"/>
    </source>
</evidence>
<dbReference type="EMBL" id="CP007033">
    <property type="protein sequence ID" value="AHF11480.1"/>
    <property type="molecule type" value="Genomic_DNA"/>
</dbReference>
<accession>A0ABN4BWV8</accession>